<evidence type="ECO:0000313" key="6">
    <source>
        <dbReference type="EMBL" id="PZX14880.1"/>
    </source>
</evidence>
<dbReference type="PANTHER" id="PTHR30537">
    <property type="entry name" value="HTH-TYPE TRANSCRIPTIONAL REGULATOR"/>
    <property type="match status" value="1"/>
</dbReference>
<feature type="domain" description="HTH lysR-type" evidence="5">
    <location>
        <begin position="2"/>
        <end position="59"/>
    </location>
</feature>
<dbReference type="RefSeq" id="WP_111537843.1">
    <property type="nucleotide sequence ID" value="NZ_QKZL01000012.1"/>
</dbReference>
<protein>
    <submittedName>
        <fullName evidence="6">DNA-binding transcriptional LysR family regulator</fullName>
    </submittedName>
</protein>
<dbReference type="GO" id="GO:0006351">
    <property type="term" value="P:DNA-templated transcription"/>
    <property type="evidence" value="ECO:0007669"/>
    <property type="project" value="TreeGrafter"/>
</dbReference>
<dbReference type="GO" id="GO:0003700">
    <property type="term" value="F:DNA-binding transcription factor activity"/>
    <property type="evidence" value="ECO:0007669"/>
    <property type="project" value="InterPro"/>
</dbReference>
<dbReference type="AlphaFoldDB" id="A0A2W7N465"/>
<dbReference type="InterPro" id="IPR036390">
    <property type="entry name" value="WH_DNA-bd_sf"/>
</dbReference>
<dbReference type="OrthoDB" id="9813056at2"/>
<dbReference type="Proteomes" id="UP000248916">
    <property type="component" value="Unassembled WGS sequence"/>
</dbReference>
<dbReference type="Pfam" id="PF03466">
    <property type="entry name" value="LysR_substrate"/>
    <property type="match status" value="1"/>
</dbReference>
<evidence type="ECO:0000256" key="4">
    <source>
        <dbReference type="ARBA" id="ARBA00023163"/>
    </source>
</evidence>
<evidence type="ECO:0000256" key="1">
    <source>
        <dbReference type="ARBA" id="ARBA00009437"/>
    </source>
</evidence>
<reference evidence="6 7" key="1">
    <citation type="submission" date="2018-06" db="EMBL/GenBank/DDBJ databases">
        <title>Genomic Encyclopedia of Archaeal and Bacterial Type Strains, Phase II (KMG-II): from individual species to whole genera.</title>
        <authorList>
            <person name="Goeker M."/>
        </authorList>
    </citation>
    <scope>NUCLEOTIDE SEQUENCE [LARGE SCALE GENOMIC DNA]</scope>
    <source>
        <strain evidence="6 7">DSM 22009</strain>
    </source>
</reference>
<gene>
    <name evidence="6" type="ORF">LX81_02731</name>
</gene>
<keyword evidence="7" id="KW-1185">Reference proteome</keyword>
<dbReference type="PROSITE" id="PS50931">
    <property type="entry name" value="HTH_LYSR"/>
    <property type="match status" value="1"/>
</dbReference>
<evidence type="ECO:0000313" key="7">
    <source>
        <dbReference type="Proteomes" id="UP000248916"/>
    </source>
</evidence>
<organism evidence="6 7">
    <name type="scientific">Palleronia aestuarii</name>
    <dbReference type="NCBI Taxonomy" id="568105"/>
    <lineage>
        <taxon>Bacteria</taxon>
        <taxon>Pseudomonadati</taxon>
        <taxon>Pseudomonadota</taxon>
        <taxon>Alphaproteobacteria</taxon>
        <taxon>Rhodobacterales</taxon>
        <taxon>Roseobacteraceae</taxon>
        <taxon>Palleronia</taxon>
    </lineage>
</organism>
<sequence length="318" mass="34611">MLGARDLRFFGILAGQPSLAAAARALDVTPPAVSQRLAQIEARLGLRLVERGVGPLCLTEEGELLARRAVRILGDLDNLIEDLATRRSSVSGLLRVVASFGFGRLYVAPIMASLSNRHEGLEIDLRLTEDPRSALPTESWDVLIHVGRLPDTAVIQRKLAANRRILCAAPDYVSRHSPPLHPSDLSGHACGVIREDQVDATRWSFAGSDGEETVRIRPSFSSNDGEVVRAWALAGLGIVERSEWSIARDLAKGRLVEVMPDWRLDDADVVALLNPHRLRAARVQSFIEALAASLAKEPWRMVHVPSNRSAESGSGPVS</sequence>
<dbReference type="SUPFAM" id="SSF46785">
    <property type="entry name" value="Winged helix' DNA-binding domain"/>
    <property type="match status" value="1"/>
</dbReference>
<keyword evidence="4" id="KW-0804">Transcription</keyword>
<dbReference type="Gene3D" id="1.10.10.10">
    <property type="entry name" value="Winged helix-like DNA-binding domain superfamily/Winged helix DNA-binding domain"/>
    <property type="match status" value="1"/>
</dbReference>
<keyword evidence="2" id="KW-0805">Transcription regulation</keyword>
<keyword evidence="3 6" id="KW-0238">DNA-binding</keyword>
<comment type="caution">
    <text evidence="6">The sequence shown here is derived from an EMBL/GenBank/DDBJ whole genome shotgun (WGS) entry which is preliminary data.</text>
</comment>
<dbReference type="PANTHER" id="PTHR30537:SF5">
    <property type="entry name" value="HTH-TYPE TRANSCRIPTIONAL ACTIVATOR TTDR-RELATED"/>
    <property type="match status" value="1"/>
</dbReference>
<dbReference type="InterPro" id="IPR036388">
    <property type="entry name" value="WH-like_DNA-bd_sf"/>
</dbReference>
<comment type="similarity">
    <text evidence="1">Belongs to the LysR transcriptional regulatory family.</text>
</comment>
<dbReference type="InterPro" id="IPR005119">
    <property type="entry name" value="LysR_subst-bd"/>
</dbReference>
<dbReference type="GO" id="GO:0043565">
    <property type="term" value="F:sequence-specific DNA binding"/>
    <property type="evidence" value="ECO:0007669"/>
    <property type="project" value="TreeGrafter"/>
</dbReference>
<proteinExistence type="inferred from homology"/>
<dbReference type="Gene3D" id="3.40.190.290">
    <property type="match status" value="1"/>
</dbReference>
<evidence type="ECO:0000256" key="3">
    <source>
        <dbReference type="ARBA" id="ARBA00023125"/>
    </source>
</evidence>
<dbReference type="InterPro" id="IPR058163">
    <property type="entry name" value="LysR-type_TF_proteobact-type"/>
</dbReference>
<dbReference type="EMBL" id="QKZL01000012">
    <property type="protein sequence ID" value="PZX14880.1"/>
    <property type="molecule type" value="Genomic_DNA"/>
</dbReference>
<accession>A0A2W7N465</accession>
<dbReference type="Pfam" id="PF00126">
    <property type="entry name" value="HTH_1"/>
    <property type="match status" value="1"/>
</dbReference>
<dbReference type="SUPFAM" id="SSF53850">
    <property type="entry name" value="Periplasmic binding protein-like II"/>
    <property type="match status" value="1"/>
</dbReference>
<dbReference type="InterPro" id="IPR000847">
    <property type="entry name" value="LysR_HTH_N"/>
</dbReference>
<name>A0A2W7N465_9RHOB</name>
<evidence type="ECO:0000259" key="5">
    <source>
        <dbReference type="PROSITE" id="PS50931"/>
    </source>
</evidence>
<evidence type="ECO:0000256" key="2">
    <source>
        <dbReference type="ARBA" id="ARBA00023015"/>
    </source>
</evidence>